<dbReference type="AlphaFoldDB" id="A0A4Y4DLE5"/>
<dbReference type="GO" id="GO:0051997">
    <property type="term" value="F:2-oxo-4-hydroxy-4-carboxy-5-ureidoimidazoline decarboxylase activity"/>
    <property type="evidence" value="ECO:0007669"/>
    <property type="project" value="UniProtKB-EC"/>
</dbReference>
<accession>A0A4Y4DLE5</accession>
<dbReference type="OrthoDB" id="5243781at2"/>
<dbReference type="GO" id="GO:0019628">
    <property type="term" value="P:urate catabolic process"/>
    <property type="evidence" value="ECO:0007669"/>
    <property type="project" value="UniProtKB-UniPathway"/>
</dbReference>
<evidence type="ECO:0000256" key="5">
    <source>
        <dbReference type="ARBA" id="ARBA00022793"/>
    </source>
</evidence>
<reference evidence="8 9" key="1">
    <citation type="submission" date="2019-06" db="EMBL/GenBank/DDBJ databases">
        <title>Whole genome shotgun sequence of Glutamicibacter uratoxydans NBRC 15515.</title>
        <authorList>
            <person name="Hosoyama A."/>
            <person name="Uohara A."/>
            <person name="Ohji S."/>
            <person name="Ichikawa N."/>
        </authorList>
    </citation>
    <scope>NUCLEOTIDE SEQUENCE [LARGE SCALE GENOMIC DNA]</scope>
    <source>
        <strain evidence="8 9">NBRC 15515</strain>
    </source>
</reference>
<gene>
    <name evidence="8" type="ORF">AUR04nite_16740</name>
</gene>
<dbReference type="UniPathway" id="UPA00394">
    <property type="reaction ID" value="UER00652"/>
</dbReference>
<keyword evidence="9" id="KW-1185">Reference proteome</keyword>
<keyword evidence="6" id="KW-0456">Lyase</keyword>
<dbReference type="GO" id="GO:0006144">
    <property type="term" value="P:purine nucleobase metabolic process"/>
    <property type="evidence" value="ECO:0007669"/>
    <property type="project" value="UniProtKB-KW"/>
</dbReference>
<dbReference type="GO" id="GO:0000255">
    <property type="term" value="P:allantoin metabolic process"/>
    <property type="evidence" value="ECO:0007669"/>
    <property type="project" value="InterPro"/>
</dbReference>
<dbReference type="PANTHER" id="PTHR43466:SF1">
    <property type="entry name" value="2-OXO-4-HYDROXY-4-CARBOXY-5-UREIDOIMIDAZOLINE DECARBOXYLASE-RELATED"/>
    <property type="match status" value="1"/>
</dbReference>
<evidence type="ECO:0000256" key="4">
    <source>
        <dbReference type="ARBA" id="ARBA00022631"/>
    </source>
</evidence>
<dbReference type="NCBIfam" id="TIGR03164">
    <property type="entry name" value="UHCUDC"/>
    <property type="match status" value="1"/>
</dbReference>
<dbReference type="Proteomes" id="UP000316612">
    <property type="component" value="Unassembled WGS sequence"/>
</dbReference>
<dbReference type="InterPro" id="IPR018020">
    <property type="entry name" value="OHCU_decarboxylase"/>
</dbReference>
<keyword evidence="5" id="KW-0210">Decarboxylase</keyword>
<dbReference type="EMBL" id="BJNY01000008">
    <property type="protein sequence ID" value="GED06142.1"/>
    <property type="molecule type" value="Genomic_DNA"/>
</dbReference>
<dbReference type="PANTHER" id="PTHR43466">
    <property type="entry name" value="2-OXO-4-HYDROXY-4-CARBOXY-5-UREIDOIMIDAZOLINE DECARBOXYLASE-RELATED"/>
    <property type="match status" value="1"/>
</dbReference>
<dbReference type="InterPro" id="IPR036778">
    <property type="entry name" value="OHCU_decarboxylase_sf"/>
</dbReference>
<comment type="pathway">
    <text evidence="2">Purine metabolism; urate degradation; (S)-allantoin from urate: step 3/3.</text>
</comment>
<organism evidence="8 9">
    <name type="scientific">Glutamicibacter uratoxydans</name>
    <name type="common">Arthrobacter uratoxydans</name>
    <dbReference type="NCBI Taxonomy" id="43667"/>
    <lineage>
        <taxon>Bacteria</taxon>
        <taxon>Bacillati</taxon>
        <taxon>Actinomycetota</taxon>
        <taxon>Actinomycetes</taxon>
        <taxon>Micrococcales</taxon>
        <taxon>Micrococcaceae</taxon>
        <taxon>Glutamicibacter</taxon>
    </lineage>
</organism>
<comment type="catalytic activity">
    <reaction evidence="1">
        <text>5-hydroxy-2-oxo-4-ureido-2,5-dihydro-1H-imidazole-5-carboxylate + H(+) = (S)-allantoin + CO2</text>
        <dbReference type="Rhea" id="RHEA:26301"/>
        <dbReference type="ChEBI" id="CHEBI:15378"/>
        <dbReference type="ChEBI" id="CHEBI:15678"/>
        <dbReference type="ChEBI" id="CHEBI:16526"/>
        <dbReference type="ChEBI" id="CHEBI:58639"/>
        <dbReference type="EC" id="4.1.1.97"/>
    </reaction>
</comment>
<feature type="domain" description="Oxo-4-hydroxy-4-carboxy-5-ureidoimidazoline decarboxylase" evidence="7">
    <location>
        <begin position="10"/>
        <end position="166"/>
    </location>
</feature>
<dbReference type="RefSeq" id="WP_141363885.1">
    <property type="nucleotide sequence ID" value="NZ_BAAAJL010000003.1"/>
</dbReference>
<evidence type="ECO:0000256" key="6">
    <source>
        <dbReference type="ARBA" id="ARBA00023239"/>
    </source>
</evidence>
<evidence type="ECO:0000256" key="1">
    <source>
        <dbReference type="ARBA" id="ARBA00001163"/>
    </source>
</evidence>
<name>A0A4Y4DLE5_GLUUR</name>
<evidence type="ECO:0000259" key="7">
    <source>
        <dbReference type="Pfam" id="PF09349"/>
    </source>
</evidence>
<dbReference type="EC" id="4.1.1.97" evidence="3"/>
<dbReference type="Pfam" id="PF09349">
    <property type="entry name" value="OHCU_decarbox"/>
    <property type="match status" value="1"/>
</dbReference>
<dbReference type="SUPFAM" id="SSF158694">
    <property type="entry name" value="UraD-Like"/>
    <property type="match status" value="1"/>
</dbReference>
<keyword evidence="4" id="KW-0659">Purine metabolism</keyword>
<protein>
    <recommendedName>
        <fullName evidence="3">2-oxo-4-hydroxy-4-carboxy-5-ureidoimidazoline decarboxylase</fullName>
        <ecNumber evidence="3">4.1.1.97</ecNumber>
    </recommendedName>
</protein>
<evidence type="ECO:0000313" key="9">
    <source>
        <dbReference type="Proteomes" id="UP000316612"/>
    </source>
</evidence>
<proteinExistence type="predicted"/>
<dbReference type="InterPro" id="IPR017580">
    <property type="entry name" value="OHCU_decarboxylase-1"/>
</dbReference>
<evidence type="ECO:0000313" key="8">
    <source>
        <dbReference type="EMBL" id="GED06142.1"/>
    </source>
</evidence>
<sequence length="171" mass="18946">MSNLDLQEINAMTQEQFVNDLGPVFENSPWVAEGAWQRGPFESVADLHRAMFDVVSSSPRAQLLDFLNAHPELAGKEAQAGEMTNESVGEQSSAGLDALTAQELARMQQLNREYTAHHGFPFVIAVRGHTKESIFSEFERRKGQSTAAEFKDALAQIAIISRGRLDRLVSE</sequence>
<comment type="caution">
    <text evidence="8">The sequence shown here is derived from an EMBL/GenBank/DDBJ whole genome shotgun (WGS) entry which is preliminary data.</text>
</comment>
<dbReference type="Gene3D" id="1.10.3330.10">
    <property type="entry name" value="Oxo-4-hydroxy-4-carboxy-5-ureidoimidazoline decarboxylase"/>
    <property type="match status" value="1"/>
</dbReference>
<evidence type="ECO:0000256" key="3">
    <source>
        <dbReference type="ARBA" id="ARBA00012257"/>
    </source>
</evidence>
<evidence type="ECO:0000256" key="2">
    <source>
        <dbReference type="ARBA" id="ARBA00004754"/>
    </source>
</evidence>